<evidence type="ECO:0000313" key="2">
    <source>
        <dbReference type="Proteomes" id="UP000199670"/>
    </source>
</evidence>
<proteinExistence type="predicted"/>
<dbReference type="STRING" id="1798182.GA0061081_10624"/>
<dbReference type="OrthoDB" id="4467269at2"/>
<dbReference type="RefSeq" id="WP_091348561.1">
    <property type="nucleotide sequence ID" value="NZ_FMAQ01000006.1"/>
</dbReference>
<dbReference type="EMBL" id="FMAQ01000006">
    <property type="protein sequence ID" value="SCC10928.1"/>
    <property type="molecule type" value="Genomic_DNA"/>
</dbReference>
<sequence length="77" mass="8717">MAFTETERQQLMELKFVGAKIIERLEEMNFDSFDKLRNVSLDEILNKGALLTGSTCWKNSHQAKTAISNILSLVNNA</sequence>
<dbReference type="AlphaFoldDB" id="A0A1C4BVW6"/>
<reference evidence="2" key="1">
    <citation type="submission" date="2016-08" db="EMBL/GenBank/DDBJ databases">
        <authorList>
            <person name="Varghese N."/>
            <person name="Submissions Spin"/>
        </authorList>
    </citation>
    <scope>NUCLEOTIDE SEQUENCE [LARGE SCALE GENOMIC DNA]</scope>
    <source>
        <strain evidence="2">R-53248</strain>
    </source>
</reference>
<keyword evidence="2" id="KW-1185">Reference proteome</keyword>
<organism evidence="1 2">
    <name type="scientific">Gilliamella bombicola</name>
    <dbReference type="NCBI Taxonomy" id="1798182"/>
    <lineage>
        <taxon>Bacteria</taxon>
        <taxon>Pseudomonadati</taxon>
        <taxon>Pseudomonadota</taxon>
        <taxon>Gammaproteobacteria</taxon>
        <taxon>Orbales</taxon>
        <taxon>Orbaceae</taxon>
        <taxon>Gilliamella</taxon>
    </lineage>
</organism>
<dbReference type="Proteomes" id="UP000199670">
    <property type="component" value="Unassembled WGS sequence"/>
</dbReference>
<protein>
    <recommendedName>
        <fullName evidence="3">Pathogenicity locus</fullName>
    </recommendedName>
</protein>
<accession>A0A1C4BVW6</accession>
<evidence type="ECO:0008006" key="3">
    <source>
        <dbReference type="Google" id="ProtNLM"/>
    </source>
</evidence>
<name>A0A1C4BVW6_9GAMM</name>
<gene>
    <name evidence="1" type="ORF">GA0061081_10624</name>
</gene>
<evidence type="ECO:0000313" key="1">
    <source>
        <dbReference type="EMBL" id="SCC10928.1"/>
    </source>
</evidence>